<comment type="caution">
    <text evidence="2">The sequence shown here is derived from an EMBL/GenBank/DDBJ whole genome shotgun (WGS) entry which is preliminary data.</text>
</comment>
<evidence type="ECO:0000313" key="2">
    <source>
        <dbReference type="EMBL" id="MBA2224768.1"/>
    </source>
</evidence>
<organism evidence="2 3">
    <name type="scientific">Thermogemmata fonticola</name>
    <dbReference type="NCBI Taxonomy" id="2755323"/>
    <lineage>
        <taxon>Bacteria</taxon>
        <taxon>Pseudomonadati</taxon>
        <taxon>Planctomycetota</taxon>
        <taxon>Planctomycetia</taxon>
        <taxon>Gemmatales</taxon>
        <taxon>Gemmataceae</taxon>
        <taxon>Thermogemmata</taxon>
    </lineage>
</organism>
<protein>
    <submittedName>
        <fullName evidence="2">Zinc ribbon domain-containing protein</fullName>
    </submittedName>
</protein>
<evidence type="ECO:0000259" key="1">
    <source>
        <dbReference type="SMART" id="SM00834"/>
    </source>
</evidence>
<dbReference type="EMBL" id="JACEFB010000001">
    <property type="protein sequence ID" value="MBA2224768.1"/>
    <property type="molecule type" value="Genomic_DNA"/>
</dbReference>
<dbReference type="AlphaFoldDB" id="A0A7V9AA93"/>
<dbReference type="InterPro" id="IPR013429">
    <property type="entry name" value="Regulatory_FmdB_Zinc_ribbon"/>
</dbReference>
<dbReference type="Proteomes" id="UP000542342">
    <property type="component" value="Unassembled WGS sequence"/>
</dbReference>
<dbReference type="SMART" id="SM00834">
    <property type="entry name" value="CxxC_CXXC_SSSS"/>
    <property type="match status" value="1"/>
</dbReference>
<keyword evidence="3" id="KW-1185">Reference proteome</keyword>
<accession>A0A7V9AA93</accession>
<gene>
    <name evidence="2" type="ORF">H0921_01170</name>
</gene>
<dbReference type="RefSeq" id="WP_194536190.1">
    <property type="nucleotide sequence ID" value="NZ_JACEFB010000001.1"/>
</dbReference>
<sequence length="99" mass="11078">MPLYVYEVIRPDGSGGEQFEVFQKMSDPPLTQHPETGEPVRRVFAEPNAPRVWTDLHARSAVSDKNLAAKGFTKYVKTDQGTYEKVVGDGPKQLKRSNS</sequence>
<name>A0A7V9AA93_9BACT</name>
<proteinExistence type="predicted"/>
<feature type="domain" description="Putative regulatory protein FmdB zinc ribbon" evidence="1">
    <location>
        <begin position="1"/>
        <end position="45"/>
    </location>
</feature>
<evidence type="ECO:0000313" key="3">
    <source>
        <dbReference type="Proteomes" id="UP000542342"/>
    </source>
</evidence>
<reference evidence="2 3" key="1">
    <citation type="submission" date="2020-07" db="EMBL/GenBank/DDBJ databases">
        <title>Thermogemmata thermophila gen. nov., sp. nov., a novel moderate thermophilic planctomycete from a Kamchatka hot spring.</title>
        <authorList>
            <person name="Elcheninov A.G."/>
            <person name="Podosokorskaya O.A."/>
            <person name="Kovaleva O.L."/>
            <person name="Novikov A."/>
            <person name="Bonch-Osmolovskaya E.A."/>
            <person name="Toshchakov S.V."/>
            <person name="Kublanov I.V."/>
        </authorList>
    </citation>
    <scope>NUCLEOTIDE SEQUENCE [LARGE SCALE GENOMIC DNA]</scope>
    <source>
        <strain evidence="2 3">2918</strain>
    </source>
</reference>